<dbReference type="Pfam" id="PF00535">
    <property type="entry name" value="Glycos_transf_2"/>
    <property type="match status" value="1"/>
</dbReference>
<evidence type="ECO:0000313" key="3">
    <source>
        <dbReference type="Proteomes" id="UP001225378"/>
    </source>
</evidence>
<dbReference type="InterPro" id="IPR001173">
    <property type="entry name" value="Glyco_trans_2-like"/>
</dbReference>
<feature type="domain" description="Glycosyltransferase 2-like" evidence="1">
    <location>
        <begin position="4"/>
        <end position="136"/>
    </location>
</feature>
<organism evidence="2 3">
    <name type="scientific">Methylomarinum roseum</name>
    <dbReference type="NCBI Taxonomy" id="3067653"/>
    <lineage>
        <taxon>Bacteria</taxon>
        <taxon>Pseudomonadati</taxon>
        <taxon>Pseudomonadota</taxon>
        <taxon>Gammaproteobacteria</taxon>
        <taxon>Methylococcales</taxon>
        <taxon>Methylococcaceae</taxon>
        <taxon>Methylomarinum</taxon>
    </lineage>
</organism>
<keyword evidence="3" id="KW-1185">Reference proteome</keyword>
<dbReference type="AlphaFoldDB" id="A0AAU7NX24"/>
<gene>
    <name evidence="2" type="ORF">Q9L42_005300</name>
</gene>
<protein>
    <submittedName>
        <fullName evidence="2">Glycosyltransferase family 2 protein</fullName>
    </submittedName>
</protein>
<proteinExistence type="predicted"/>
<dbReference type="KEGG" id="mech:Q9L42_005300"/>
<sequence>MKTCIVIPVYNHPQAIVQVVERLKAYDLPCYLVNDGSSEACSAILRGIAEQEKGWITLLERPSNGGKGAAVSDGLRRAIADGYSHAVQIDADGQHKLEDLGRFLASSEQHPDSLILGKPRFDATVPKGRLYGRQFTNLWIWINTLSFAIADGMCGFRCYPLAAVEKLLNSARLGRRMDFDIEIAVRLYWQGVDVVNLETEVQYPLDGVSHFQILKDNLLISGKHAQLFFGMLWRLPRLLWRRFR</sequence>
<accession>A0AAU7NX24</accession>
<name>A0AAU7NX24_9GAMM</name>
<dbReference type="EMBL" id="CP157743">
    <property type="protein sequence ID" value="XBS21544.1"/>
    <property type="molecule type" value="Genomic_DNA"/>
</dbReference>
<dbReference type="Gene3D" id="3.90.550.10">
    <property type="entry name" value="Spore Coat Polysaccharide Biosynthesis Protein SpsA, Chain A"/>
    <property type="match status" value="1"/>
</dbReference>
<dbReference type="PANTHER" id="PTHR10859:SF91">
    <property type="entry name" value="DOLICHYL-PHOSPHATE BETA-GLUCOSYLTRANSFERASE"/>
    <property type="match status" value="1"/>
</dbReference>
<dbReference type="RefSeq" id="WP_305909468.1">
    <property type="nucleotide sequence ID" value="NZ_CP157743.1"/>
</dbReference>
<evidence type="ECO:0000259" key="1">
    <source>
        <dbReference type="Pfam" id="PF00535"/>
    </source>
</evidence>
<dbReference type="GO" id="GO:0006487">
    <property type="term" value="P:protein N-linked glycosylation"/>
    <property type="evidence" value="ECO:0007669"/>
    <property type="project" value="TreeGrafter"/>
</dbReference>
<dbReference type="SUPFAM" id="SSF53448">
    <property type="entry name" value="Nucleotide-diphospho-sugar transferases"/>
    <property type="match status" value="1"/>
</dbReference>
<dbReference type="InterPro" id="IPR029044">
    <property type="entry name" value="Nucleotide-diphossugar_trans"/>
</dbReference>
<dbReference type="PANTHER" id="PTHR10859">
    <property type="entry name" value="GLYCOSYL TRANSFERASE"/>
    <property type="match status" value="1"/>
</dbReference>
<reference evidence="2 3" key="1">
    <citation type="journal article" date="2024" name="Microbiology">
        <title>Methylomarinum rosea sp. nov., a novel halophilic methanotrophic bacterium from the hypersaline Lake Elton.</title>
        <authorList>
            <person name="Suleimanov R.Z."/>
            <person name="Oshkin I.Y."/>
            <person name="Danilova O.V."/>
            <person name="Suzina N.E."/>
            <person name="Dedysh S.N."/>
        </authorList>
    </citation>
    <scope>NUCLEOTIDE SEQUENCE [LARGE SCALE GENOMIC DNA]</scope>
    <source>
        <strain evidence="2 3">Ch1-1</strain>
    </source>
</reference>
<dbReference type="Proteomes" id="UP001225378">
    <property type="component" value="Chromosome"/>
</dbReference>
<dbReference type="CDD" id="cd04179">
    <property type="entry name" value="DPM_DPG-synthase_like"/>
    <property type="match status" value="1"/>
</dbReference>
<evidence type="ECO:0000313" key="2">
    <source>
        <dbReference type="EMBL" id="XBS21544.1"/>
    </source>
</evidence>